<evidence type="ECO:0000313" key="1">
    <source>
        <dbReference type="EMBL" id="AMP35218.1"/>
    </source>
</evidence>
<keyword evidence="1" id="KW-0614">Plasmid</keyword>
<dbReference type="AlphaFoldDB" id="A0A142BQ60"/>
<reference evidence="1" key="1">
    <citation type="journal article" date="2016" name="Antimicrob. Agents Chemother.">
        <title>Genomic characterization of Enterobacter cloacae isolates from China that co-produce KPC-3 and NDM-1 carbapenemases.</title>
        <authorList>
            <person name="Du H."/>
            <person name="Chen L."/>
            <person name="Chavda K.D."/>
            <person name="Pandey R."/>
            <person name="Zhang H."/>
            <person name="Xie X."/>
            <person name="Tang Y.W."/>
            <person name="Kreiswirth B.N."/>
        </authorList>
    </citation>
    <scope>NUCLEOTIDE SEQUENCE</scope>
    <source>
        <strain evidence="1">SZECL1</strain>
        <plasmid evidence="1">pKPC3_SZ</plasmid>
    </source>
</reference>
<dbReference type="EMBL" id="KU302800">
    <property type="protein sequence ID" value="AMP35218.1"/>
    <property type="molecule type" value="Genomic_DNA"/>
</dbReference>
<sequence>MKKLTDFEKGILTACAIIQATHDDPTVAADVIRESGLQDADCSDLDDFDKEYLKIIQEQEKLNLTGLD</sequence>
<accession>A0A142BQ60</accession>
<dbReference type="RefSeq" id="WP_058998975.1">
    <property type="nucleotide sequence ID" value="NZ_KU302800.1"/>
</dbReference>
<proteinExistence type="predicted"/>
<organism evidence="1">
    <name type="scientific">Enterobacter cloacae</name>
    <dbReference type="NCBI Taxonomy" id="550"/>
    <lineage>
        <taxon>Bacteria</taxon>
        <taxon>Pseudomonadati</taxon>
        <taxon>Pseudomonadota</taxon>
        <taxon>Gammaproteobacteria</taxon>
        <taxon>Enterobacterales</taxon>
        <taxon>Enterobacteriaceae</taxon>
        <taxon>Enterobacter</taxon>
        <taxon>Enterobacter cloacae complex</taxon>
    </lineage>
</organism>
<protein>
    <submittedName>
        <fullName evidence="1">Uncharacterized protein</fullName>
    </submittedName>
</protein>
<name>A0A142BQ60_ENTCL</name>
<geneLocation type="plasmid" evidence="1">
    <name>pKPC3_SZ</name>
</geneLocation>